<dbReference type="Pfam" id="PF20825">
    <property type="entry name" value="Saposin"/>
    <property type="match status" value="1"/>
</dbReference>
<feature type="domain" description="Saposin B-type" evidence="3">
    <location>
        <begin position="26"/>
        <end position="106"/>
    </location>
</feature>
<dbReference type="GO" id="GO:0050528">
    <property type="term" value="F:acyloxyacyl hydrolase activity"/>
    <property type="evidence" value="ECO:0007669"/>
    <property type="project" value="InterPro"/>
</dbReference>
<dbReference type="SUPFAM" id="SSF47862">
    <property type="entry name" value="Saposin"/>
    <property type="match status" value="1"/>
</dbReference>
<keyword evidence="5" id="KW-1185">Reference proteome</keyword>
<dbReference type="AlphaFoldDB" id="A0A9Q1CAJ5"/>
<gene>
    <name evidence="4" type="ORF">HOLleu_12650</name>
</gene>
<dbReference type="Pfam" id="PF00657">
    <property type="entry name" value="Lipase_GDSL"/>
    <property type="match status" value="1"/>
</dbReference>
<dbReference type="SMART" id="SM00741">
    <property type="entry name" value="SapB"/>
    <property type="match status" value="1"/>
</dbReference>
<proteinExistence type="predicted"/>
<dbReference type="OrthoDB" id="14839at2759"/>
<dbReference type="PANTHER" id="PTHR15010:SF0">
    <property type="entry name" value="ACYLOXYACYL HYDROLASE"/>
    <property type="match status" value="1"/>
</dbReference>
<reference evidence="4" key="1">
    <citation type="submission" date="2021-10" db="EMBL/GenBank/DDBJ databases">
        <title>Tropical sea cucumber genome reveals ecological adaptation and Cuvierian tubules defense mechanism.</title>
        <authorList>
            <person name="Chen T."/>
        </authorList>
    </citation>
    <scope>NUCLEOTIDE SEQUENCE</scope>
    <source>
        <strain evidence="4">Nanhai2018</strain>
        <tissue evidence="4">Muscle</tissue>
    </source>
</reference>
<dbReference type="GO" id="GO:0005509">
    <property type="term" value="F:calcium ion binding"/>
    <property type="evidence" value="ECO:0007669"/>
    <property type="project" value="TreeGrafter"/>
</dbReference>
<dbReference type="GO" id="GO:0009104">
    <property type="term" value="P:lipopolysaccharide catabolic process"/>
    <property type="evidence" value="ECO:0007669"/>
    <property type="project" value="TreeGrafter"/>
</dbReference>
<evidence type="ECO:0000256" key="1">
    <source>
        <dbReference type="ARBA" id="ARBA00023157"/>
    </source>
</evidence>
<keyword evidence="2" id="KW-0732">Signal</keyword>
<sequence>MKSIAISVFFCVSFWVEPISASLGLGKWTCPGCTFIVSLAQQIGEIHNETAVKGLQRLCSFLPASYQPPCKAFIATVEPTIQQLIDQKIFTPDVACHAVSLCTVDPGQPECHLYPLPGEGINRAVSRVLPTEKMKRTQYEKMKKVGSDLCDSIPFIKEICEFVETRLSDHIPLVDADGDRFSIIETLRGTHFRGRDCNDVDKAIHPGARAINGDKDEDSNCNGIHGVDPKTGQSYEELLCGGSDQLGLILLGDSAGAHFHIPEDWVSAPDVTLGAFEILPQVLADEFDWPHLSSMTGYKNSSLMKWPTDSAYYRLWEMNHCVHRDYQNLGVNGARSSSMNSTIQYSMSRDQQRDHPALVIYSLIGNDVCNGHPDTIAHMTTPEEMKANFHSTLKFLDTKLPKGSHVIATSVADGRILYNTLHNQIHPIGNLRKDVTYSHLYDFLNCLQISPCMGWMSSNETLRNLTSERAANLSKAIHQEVKEYVSPNFDLHFVEFDITEVLKKWVKEGGKAKDLIEPVDGFHPSQLANYLSAKKFWENLDEIYPGGIIKKNPYNAEIRKLFGDQGGY</sequence>
<dbReference type="SUPFAM" id="SSF52266">
    <property type="entry name" value="SGNH hydrolase"/>
    <property type="match status" value="1"/>
</dbReference>
<dbReference type="InterPro" id="IPR048593">
    <property type="entry name" value="AOAH_Saposin_N"/>
</dbReference>
<dbReference type="InterPro" id="IPR001087">
    <property type="entry name" value="GDSL"/>
</dbReference>
<protein>
    <submittedName>
        <fullName evidence="4">Acyloxyacyl hydrolase</fullName>
    </submittedName>
</protein>
<feature type="chain" id="PRO_5040472440" evidence="2">
    <location>
        <begin position="22"/>
        <end position="568"/>
    </location>
</feature>
<dbReference type="InterPro" id="IPR036514">
    <property type="entry name" value="SGNH_hydro_sf"/>
</dbReference>
<dbReference type="PANTHER" id="PTHR15010">
    <property type="entry name" value="ACYLOXYACYL HYDROLASE"/>
    <property type="match status" value="1"/>
</dbReference>
<evidence type="ECO:0000313" key="4">
    <source>
        <dbReference type="EMBL" id="KAJ8041747.1"/>
    </source>
</evidence>
<keyword evidence="4" id="KW-0378">Hydrolase</keyword>
<organism evidence="4 5">
    <name type="scientific">Holothuria leucospilota</name>
    <name type="common">Black long sea cucumber</name>
    <name type="synonym">Mertensiothuria leucospilota</name>
    <dbReference type="NCBI Taxonomy" id="206669"/>
    <lineage>
        <taxon>Eukaryota</taxon>
        <taxon>Metazoa</taxon>
        <taxon>Echinodermata</taxon>
        <taxon>Eleutherozoa</taxon>
        <taxon>Echinozoa</taxon>
        <taxon>Holothuroidea</taxon>
        <taxon>Aspidochirotacea</taxon>
        <taxon>Aspidochirotida</taxon>
        <taxon>Holothuriidae</taxon>
        <taxon>Holothuria</taxon>
    </lineage>
</organism>
<dbReference type="InterPro" id="IPR039676">
    <property type="entry name" value="AOAH"/>
</dbReference>
<dbReference type="InterPro" id="IPR011001">
    <property type="entry name" value="Saposin-like"/>
</dbReference>
<dbReference type="InterPro" id="IPR008139">
    <property type="entry name" value="SaposinB_dom"/>
</dbReference>
<accession>A0A9Q1CAJ5</accession>
<evidence type="ECO:0000313" key="5">
    <source>
        <dbReference type="Proteomes" id="UP001152320"/>
    </source>
</evidence>
<dbReference type="PROSITE" id="PS50015">
    <property type="entry name" value="SAP_B"/>
    <property type="match status" value="1"/>
</dbReference>
<name>A0A9Q1CAJ5_HOLLE</name>
<keyword evidence="1" id="KW-1015">Disulfide bond</keyword>
<dbReference type="Proteomes" id="UP001152320">
    <property type="component" value="Chromosome 5"/>
</dbReference>
<dbReference type="Gene3D" id="1.10.225.10">
    <property type="entry name" value="Saposin-like"/>
    <property type="match status" value="1"/>
</dbReference>
<evidence type="ECO:0000256" key="2">
    <source>
        <dbReference type="SAM" id="SignalP"/>
    </source>
</evidence>
<evidence type="ECO:0000259" key="3">
    <source>
        <dbReference type="PROSITE" id="PS50015"/>
    </source>
</evidence>
<feature type="signal peptide" evidence="2">
    <location>
        <begin position="1"/>
        <end position="21"/>
    </location>
</feature>
<comment type="caution">
    <text evidence="4">The sequence shown here is derived from an EMBL/GenBank/DDBJ whole genome shotgun (WGS) entry which is preliminary data.</text>
</comment>
<dbReference type="EMBL" id="JAIZAY010000005">
    <property type="protein sequence ID" value="KAJ8041747.1"/>
    <property type="molecule type" value="Genomic_DNA"/>
</dbReference>
<dbReference type="Gene3D" id="3.40.50.1110">
    <property type="entry name" value="SGNH hydrolase"/>
    <property type="match status" value="1"/>
</dbReference>